<feature type="domain" description="Cyclin C-terminal" evidence="6">
    <location>
        <begin position="232"/>
        <end position="351"/>
    </location>
</feature>
<dbReference type="PANTHER" id="PTHR10177">
    <property type="entry name" value="CYCLINS"/>
    <property type="match status" value="1"/>
</dbReference>
<name>A0A7S0L6B3_9EUKA</name>
<evidence type="ECO:0008006" key="8">
    <source>
        <dbReference type="Google" id="ProtNLM"/>
    </source>
</evidence>
<dbReference type="Pfam" id="PF02984">
    <property type="entry name" value="Cyclin_C"/>
    <property type="match status" value="1"/>
</dbReference>
<evidence type="ECO:0000259" key="6">
    <source>
        <dbReference type="SMART" id="SM01332"/>
    </source>
</evidence>
<organism evidence="7">
    <name type="scientific">Coccolithus braarudii</name>
    <dbReference type="NCBI Taxonomy" id="221442"/>
    <lineage>
        <taxon>Eukaryota</taxon>
        <taxon>Haptista</taxon>
        <taxon>Haptophyta</taxon>
        <taxon>Prymnesiophyceae</taxon>
        <taxon>Coccolithales</taxon>
        <taxon>Coccolithaceae</taxon>
        <taxon>Coccolithus</taxon>
    </lineage>
</organism>
<keyword evidence="1" id="KW-0132">Cell division</keyword>
<dbReference type="CDD" id="cd20504">
    <property type="entry name" value="CYCLIN_CCNA_rpt1"/>
    <property type="match status" value="1"/>
</dbReference>
<dbReference type="SMART" id="SM01332">
    <property type="entry name" value="Cyclin_C"/>
    <property type="match status" value="1"/>
</dbReference>
<evidence type="ECO:0000256" key="3">
    <source>
        <dbReference type="ARBA" id="ARBA00023306"/>
    </source>
</evidence>
<dbReference type="GO" id="GO:0051301">
    <property type="term" value="P:cell division"/>
    <property type="evidence" value="ECO:0007669"/>
    <property type="project" value="UniProtKB-KW"/>
</dbReference>
<accession>A0A7S0L6B3</accession>
<dbReference type="FunFam" id="1.10.472.10:FF:000167">
    <property type="entry name" value="Mitotic cyclin 6"/>
    <property type="match status" value="1"/>
</dbReference>
<dbReference type="Pfam" id="PF00134">
    <property type="entry name" value="Cyclin_N"/>
    <property type="match status" value="1"/>
</dbReference>
<proteinExistence type="inferred from homology"/>
<comment type="similarity">
    <text evidence="4">Belongs to the cyclin family.</text>
</comment>
<dbReference type="SUPFAM" id="SSF47954">
    <property type="entry name" value="Cyclin-like"/>
    <property type="match status" value="2"/>
</dbReference>
<dbReference type="InterPro" id="IPR039361">
    <property type="entry name" value="Cyclin"/>
</dbReference>
<dbReference type="InterPro" id="IPR004367">
    <property type="entry name" value="Cyclin_C-dom"/>
</dbReference>
<dbReference type="SMART" id="SM00385">
    <property type="entry name" value="CYCLIN"/>
    <property type="match status" value="2"/>
</dbReference>
<dbReference type="EMBL" id="HBEY01013660">
    <property type="protein sequence ID" value="CAD8603285.1"/>
    <property type="molecule type" value="Transcribed_RNA"/>
</dbReference>
<sequence length="356" mass="39922">MANIGAPVLPNKRTALGDLSNAFALHPAGFDKATNLAVPVPGHPANVRVTRQAAARHRLLLEQQQLQLQLQQSLSSEPEPMAIDTNLDVMDDSDPQQCCHYVKDIYAYLREREQCYRVSPKFMQAQKDINSTMRGILIDWLVEVAEEYKLEAETLHLSVNYIDRFLSHVPVARSKLQLVGVTCMLIASKYEEIHPPAVDEFVYISDNTYKREEILHMEGTILNRLQFDLSIATSKVFLNRYLKAAKAGECDATTAMLCQYLCELTLQEYGFLKYSASEIAASALRLALHTMRLPAWSPLLQHVSGKSAEELNACVVEMLTVFRKAESSSLQAVRDKYSNAKFLCVSMLLPPSSAPQ</sequence>
<dbReference type="FunFam" id="1.10.472.10:FF:000013">
    <property type="entry name" value="Cyclin A1"/>
    <property type="match status" value="1"/>
</dbReference>
<dbReference type="InterPro" id="IPR048258">
    <property type="entry name" value="Cyclins_cyclin-box"/>
</dbReference>
<gene>
    <name evidence="7" type="ORF">CPEL01642_LOCUS6620</name>
</gene>
<feature type="domain" description="Cyclin-like" evidence="5">
    <location>
        <begin position="236"/>
        <end position="320"/>
    </location>
</feature>
<dbReference type="AlphaFoldDB" id="A0A7S0L6B3"/>
<dbReference type="InterPro" id="IPR036915">
    <property type="entry name" value="Cyclin-like_sf"/>
</dbReference>
<dbReference type="PROSITE" id="PS00292">
    <property type="entry name" value="CYCLINS"/>
    <property type="match status" value="1"/>
</dbReference>
<dbReference type="Gene3D" id="1.10.472.10">
    <property type="entry name" value="Cyclin-like"/>
    <property type="match status" value="2"/>
</dbReference>
<protein>
    <recommendedName>
        <fullName evidence="8">Cyclin N-terminal domain-containing protein</fullName>
    </recommendedName>
</protein>
<dbReference type="InterPro" id="IPR006671">
    <property type="entry name" value="Cyclin_N"/>
</dbReference>
<keyword evidence="3" id="KW-0131">Cell cycle</keyword>
<reference evidence="7" key="1">
    <citation type="submission" date="2021-01" db="EMBL/GenBank/DDBJ databases">
        <authorList>
            <person name="Corre E."/>
            <person name="Pelletier E."/>
            <person name="Niang G."/>
            <person name="Scheremetjew M."/>
            <person name="Finn R."/>
            <person name="Kale V."/>
            <person name="Holt S."/>
            <person name="Cochrane G."/>
            <person name="Meng A."/>
            <person name="Brown T."/>
            <person name="Cohen L."/>
        </authorList>
    </citation>
    <scope>NUCLEOTIDE SEQUENCE</scope>
    <source>
        <strain evidence="7">PLY182g</strain>
    </source>
</reference>
<dbReference type="InterPro" id="IPR013763">
    <property type="entry name" value="Cyclin-like_dom"/>
</dbReference>
<keyword evidence="2 4" id="KW-0195">Cyclin</keyword>
<evidence type="ECO:0000256" key="1">
    <source>
        <dbReference type="ARBA" id="ARBA00022618"/>
    </source>
</evidence>
<feature type="domain" description="Cyclin-like" evidence="5">
    <location>
        <begin position="139"/>
        <end position="223"/>
    </location>
</feature>
<evidence type="ECO:0000256" key="2">
    <source>
        <dbReference type="ARBA" id="ARBA00023127"/>
    </source>
</evidence>
<evidence type="ECO:0000256" key="4">
    <source>
        <dbReference type="RuleBase" id="RU000383"/>
    </source>
</evidence>
<evidence type="ECO:0000313" key="7">
    <source>
        <dbReference type="EMBL" id="CAD8603285.1"/>
    </source>
</evidence>
<evidence type="ECO:0000259" key="5">
    <source>
        <dbReference type="SMART" id="SM00385"/>
    </source>
</evidence>